<evidence type="ECO:0000256" key="1">
    <source>
        <dbReference type="SAM" id="MobiDB-lite"/>
    </source>
</evidence>
<feature type="region of interest" description="Disordered" evidence="1">
    <location>
        <begin position="1"/>
        <end position="38"/>
    </location>
</feature>
<dbReference type="AlphaFoldDB" id="A0A1B7Y5X0"/>
<evidence type="ECO:0000313" key="3">
    <source>
        <dbReference type="Proteomes" id="UP000092177"/>
    </source>
</evidence>
<name>A0A1B7Y5X0_COLHI</name>
<protein>
    <submittedName>
        <fullName evidence="2">Uncharacterized protein</fullName>
    </submittedName>
</protein>
<proteinExistence type="predicted"/>
<evidence type="ECO:0000313" key="2">
    <source>
        <dbReference type="EMBL" id="OBR07402.1"/>
    </source>
</evidence>
<comment type="caution">
    <text evidence="2">The sequence shown here is derived from an EMBL/GenBank/DDBJ whole genome shotgun (WGS) entry which is preliminary data.</text>
</comment>
<feature type="compositionally biased region" description="Basic and acidic residues" evidence="1">
    <location>
        <begin position="26"/>
        <end position="35"/>
    </location>
</feature>
<dbReference type="RefSeq" id="XP_018155920.1">
    <property type="nucleotide sequence ID" value="XM_018303897.1"/>
</dbReference>
<gene>
    <name evidence="2" type="ORF">CH63R_08923</name>
</gene>
<dbReference type="GeneID" id="28868004"/>
<organism evidence="2 3">
    <name type="scientific">Colletotrichum higginsianum (strain IMI 349063)</name>
    <name type="common">Crucifer anthracnose fungus</name>
    <dbReference type="NCBI Taxonomy" id="759273"/>
    <lineage>
        <taxon>Eukaryota</taxon>
        <taxon>Fungi</taxon>
        <taxon>Dikarya</taxon>
        <taxon>Ascomycota</taxon>
        <taxon>Pezizomycotina</taxon>
        <taxon>Sordariomycetes</taxon>
        <taxon>Hypocreomycetidae</taxon>
        <taxon>Glomerellales</taxon>
        <taxon>Glomerellaceae</taxon>
        <taxon>Colletotrichum</taxon>
        <taxon>Colletotrichum destructivum species complex</taxon>
    </lineage>
</organism>
<keyword evidence="3" id="KW-1185">Reference proteome</keyword>
<dbReference type="Proteomes" id="UP000092177">
    <property type="component" value="Chromosome 6"/>
</dbReference>
<dbReference type="EMBL" id="LTAN01000006">
    <property type="protein sequence ID" value="OBR07402.1"/>
    <property type="molecule type" value="Genomic_DNA"/>
</dbReference>
<dbReference type="KEGG" id="chig:CH63R_08923"/>
<accession>A0A1B7Y5X0</accession>
<sequence length="70" mass="7374">MDLGRLVPGEDADPCGPVKTGPDDAEIGHVDRTKPGSDLAPTTILRGVIADYTDITADRFQTPDVTQIPA</sequence>
<reference evidence="3" key="1">
    <citation type="journal article" date="2017" name="BMC Genomics">
        <title>Gapless genome assembly of Colletotrichum higginsianum reveals chromosome structure and association of transposable elements with secondary metabolite gene clusters.</title>
        <authorList>
            <person name="Dallery J.-F."/>
            <person name="Lapalu N."/>
            <person name="Zampounis A."/>
            <person name="Pigne S."/>
            <person name="Luyten I."/>
            <person name="Amselem J."/>
            <person name="Wittenberg A.H.J."/>
            <person name="Zhou S."/>
            <person name="de Queiroz M.V."/>
            <person name="Robin G.P."/>
            <person name="Auger A."/>
            <person name="Hainaut M."/>
            <person name="Henrissat B."/>
            <person name="Kim K.-T."/>
            <person name="Lee Y.-H."/>
            <person name="Lespinet O."/>
            <person name="Schwartz D.C."/>
            <person name="Thon M.R."/>
            <person name="O'Connell R.J."/>
        </authorList>
    </citation>
    <scope>NUCLEOTIDE SEQUENCE [LARGE SCALE GENOMIC DNA]</scope>
    <source>
        <strain evidence="3">IMI 349063</strain>
    </source>
</reference>
<dbReference type="VEuPathDB" id="FungiDB:CH63R_08923"/>